<dbReference type="EMBL" id="JACBPP010000001">
    <property type="protein sequence ID" value="KAF8005129.1"/>
    <property type="molecule type" value="Genomic_DNA"/>
</dbReference>
<evidence type="ECO:0000313" key="3">
    <source>
        <dbReference type="Proteomes" id="UP000649328"/>
    </source>
</evidence>
<keyword evidence="3" id="KW-1185">Reference proteome</keyword>
<feature type="signal peptide" evidence="1">
    <location>
        <begin position="1"/>
        <end position="17"/>
    </location>
</feature>
<name>A0A8H7LE35_9ASCO</name>
<sequence>MLKLVIYFYLTIAVVAAIDESAGETSRLSFDLMNEKFLSKGLSVDTVANTGPIVANLQNEHYFITNEGDTWTYAIVAPTDESAHRLARHMISEASRLYDIYGFQYASHLLQCSLWAFFTAEFNENAKVAAFYATRYDDILEIVNTGSLWTGIFHNGVLVNTTKPPLADEVVLFLSDDFFPKLDPDGMYALGNFVQVWDVHVGDILVTTWADPSTEFRDIVQMAVASVEEFKVPVLQIVANLQAYYNLDLDKDKNVCGGEGYLALVT</sequence>
<reference evidence="2" key="1">
    <citation type="submission" date="2020-10" db="EMBL/GenBank/DDBJ databases">
        <title>The Whole-Genome Sequence of Metschnikowia persimmonesis, a Novel Endophytic Yeast Species Isolated from Medicinal Plant Diospyros kaki Thumb.</title>
        <authorList>
            <person name="Rahmat E."/>
            <person name="Kang Y."/>
        </authorList>
    </citation>
    <scope>NUCLEOTIDE SEQUENCE</scope>
    <source>
        <strain evidence="2">KIOM G15050</strain>
    </source>
</reference>
<dbReference type="OrthoDB" id="4079318at2759"/>
<comment type="caution">
    <text evidence="2">The sequence shown here is derived from an EMBL/GenBank/DDBJ whole genome shotgun (WGS) entry which is preliminary data.</text>
</comment>
<dbReference type="AlphaFoldDB" id="A0A8H7LE35"/>
<evidence type="ECO:0000313" key="2">
    <source>
        <dbReference type="EMBL" id="KAF8005129.1"/>
    </source>
</evidence>
<evidence type="ECO:0000256" key="1">
    <source>
        <dbReference type="SAM" id="SignalP"/>
    </source>
</evidence>
<protein>
    <submittedName>
        <fullName evidence="2">Uncharacterized protein</fullName>
    </submittedName>
</protein>
<proteinExistence type="predicted"/>
<accession>A0A8H7LE35</accession>
<gene>
    <name evidence="2" type="ORF">HF325_000586</name>
</gene>
<organism evidence="2 3">
    <name type="scientific">Metschnikowia pulcherrima</name>
    <dbReference type="NCBI Taxonomy" id="27326"/>
    <lineage>
        <taxon>Eukaryota</taxon>
        <taxon>Fungi</taxon>
        <taxon>Dikarya</taxon>
        <taxon>Ascomycota</taxon>
        <taxon>Saccharomycotina</taxon>
        <taxon>Pichiomycetes</taxon>
        <taxon>Metschnikowiaceae</taxon>
        <taxon>Metschnikowia</taxon>
    </lineage>
</organism>
<feature type="chain" id="PRO_5034169170" evidence="1">
    <location>
        <begin position="18"/>
        <end position="266"/>
    </location>
</feature>
<dbReference type="Proteomes" id="UP000649328">
    <property type="component" value="Unassembled WGS sequence"/>
</dbReference>
<keyword evidence="1" id="KW-0732">Signal</keyword>